<evidence type="ECO:0000256" key="6">
    <source>
        <dbReference type="ARBA" id="ARBA00022837"/>
    </source>
</evidence>
<feature type="region of interest" description="Disordered" evidence="9">
    <location>
        <begin position="41"/>
        <end position="81"/>
    </location>
</feature>
<dbReference type="GO" id="GO:0030600">
    <property type="term" value="F:feruloyl esterase activity"/>
    <property type="evidence" value="ECO:0007669"/>
    <property type="project" value="UniProtKB-ARBA"/>
</dbReference>
<evidence type="ECO:0000256" key="2">
    <source>
        <dbReference type="ARBA" id="ARBA00022487"/>
    </source>
</evidence>
<dbReference type="Proteomes" id="UP000294847">
    <property type="component" value="Chromosome 1"/>
</dbReference>
<keyword evidence="5 8" id="KW-0378">Hydrolase</keyword>
<protein>
    <recommendedName>
        <fullName evidence="8">Carboxylic ester hydrolase</fullName>
        <ecNumber evidence="8">3.1.1.-</ecNumber>
    </recommendedName>
</protein>
<organism evidence="10 11">
    <name type="scientific">Pyricularia oryzae</name>
    <name type="common">Rice blast fungus</name>
    <name type="synonym">Magnaporthe oryzae</name>
    <dbReference type="NCBI Taxonomy" id="318829"/>
    <lineage>
        <taxon>Eukaryota</taxon>
        <taxon>Fungi</taxon>
        <taxon>Dikarya</taxon>
        <taxon>Ascomycota</taxon>
        <taxon>Pezizomycotina</taxon>
        <taxon>Sordariomycetes</taxon>
        <taxon>Sordariomycetidae</taxon>
        <taxon>Magnaporthales</taxon>
        <taxon>Pyriculariaceae</taxon>
        <taxon>Pyricularia</taxon>
    </lineage>
</organism>
<comment type="similarity">
    <text evidence="1 8">Belongs to the tannase family.</text>
</comment>
<sequence>MIGHTILLGLAAVGALADGSQAAAVPEQQLLGKSLHGKTLHSRRCAAQSPPAQDGQDGHYKPYPGRKPPPPPPPPPTPAAVCTSSYLSSVLQSYKEKGVSISLETAVPVPEGGSFGEGPKDLAAGVNATRLPEVCAIIVSVKNTTANPPSNYRFGMFLPPLDTWNGRFLAVGNGAFLGGINWPYMGSGPHYGFATMSTDTGHSSGAGDLSWGFNRPDRLLDWGYRAMRGSSMVAKQVVAGYYQERPERSYFAGCSTGGRQALKAIQGDPESWDGALIGAPAWDTKDLMPWGAKQGKSNIRPDGSLIFDASNLATGGAWQTLVAQVQLQCDAVDGVVDGIVSAPELCRIDFTRFTCLPGAPQTPGCITPEQVAVVKGMYADYYLGANYTGSGDPLVMNGMEPSSETDLSGWVTYLNNPGDFVSAYPRYWVYNDTNWKLPQYSDQVVVDSRRVNPGQASADDYDLSPFKQRGGKVILYHGVADGLVPTRSTTNYYNKMRTAMGGQQATDAFLRHFLVPGMGHCWFSPAWVNAPWMFAGVGQAETLQLLPAGSTPLPPPEEFLRGWGTPLFRGDVNYDALLKLVTWVENGTAPDDIRAVAYGADWKVQRTRKLCPYPKKAVLVNALLVNDQAGWVCA</sequence>
<dbReference type="InterPro" id="IPR011118">
    <property type="entry name" value="Tannase/feruloyl_esterase"/>
</dbReference>
<evidence type="ECO:0000256" key="8">
    <source>
        <dbReference type="RuleBase" id="RU361238"/>
    </source>
</evidence>
<dbReference type="EMBL" id="CP034204">
    <property type="protein sequence ID" value="QBZ54876.1"/>
    <property type="molecule type" value="Genomic_DNA"/>
</dbReference>
<keyword evidence="7" id="KW-1015">Disulfide bond</keyword>
<dbReference type="SUPFAM" id="SSF53474">
    <property type="entry name" value="alpha/beta-Hydrolases"/>
    <property type="match status" value="1"/>
</dbReference>
<gene>
    <name evidence="10" type="ORF">PoMZ_10586</name>
</gene>
<feature type="chain" id="PRO_5021037865" description="Carboxylic ester hydrolase" evidence="8">
    <location>
        <begin position="23"/>
        <end position="634"/>
    </location>
</feature>
<accession>A0A4P7N2L7</accession>
<evidence type="ECO:0000256" key="9">
    <source>
        <dbReference type="SAM" id="MobiDB-lite"/>
    </source>
</evidence>
<keyword evidence="4 8" id="KW-0732">Signal</keyword>
<dbReference type="Pfam" id="PF07519">
    <property type="entry name" value="Tannase"/>
    <property type="match status" value="1"/>
</dbReference>
<name>A0A4P7N2L7_PYROR</name>
<feature type="compositionally biased region" description="Pro residues" evidence="9">
    <location>
        <begin position="65"/>
        <end position="78"/>
    </location>
</feature>
<evidence type="ECO:0000256" key="4">
    <source>
        <dbReference type="ARBA" id="ARBA00022729"/>
    </source>
</evidence>
<evidence type="ECO:0000256" key="5">
    <source>
        <dbReference type="ARBA" id="ARBA00022801"/>
    </source>
</evidence>
<keyword evidence="3" id="KW-0479">Metal-binding</keyword>
<evidence type="ECO:0000313" key="10">
    <source>
        <dbReference type="EMBL" id="QBZ54876.1"/>
    </source>
</evidence>
<reference evidence="10 11" key="1">
    <citation type="journal article" date="2019" name="Mol. Biol. Evol.">
        <title>Blast fungal genomes show frequent chromosomal changes, gene gains and losses, and effector gene turnover.</title>
        <authorList>
            <person name="Gomez Luciano L.B."/>
            <person name="Jason Tsai I."/>
            <person name="Chuma I."/>
            <person name="Tosa Y."/>
            <person name="Chen Y.H."/>
            <person name="Li J.Y."/>
            <person name="Li M.Y."/>
            <person name="Jade Lu M.Y."/>
            <person name="Nakayashiki H."/>
            <person name="Li W.H."/>
        </authorList>
    </citation>
    <scope>NUCLEOTIDE SEQUENCE [LARGE SCALE GENOMIC DNA]</scope>
    <source>
        <strain evidence="10">MZ5-1-6</strain>
    </source>
</reference>
<dbReference type="PANTHER" id="PTHR33938:SF2">
    <property type="entry name" value="CARBOXYLIC ESTER HYDROLASE"/>
    <property type="match status" value="1"/>
</dbReference>
<dbReference type="InterPro" id="IPR029058">
    <property type="entry name" value="AB_hydrolase_fold"/>
</dbReference>
<dbReference type="AlphaFoldDB" id="A0A4P7N2L7"/>
<dbReference type="GO" id="GO:0046872">
    <property type="term" value="F:metal ion binding"/>
    <property type="evidence" value="ECO:0007669"/>
    <property type="project" value="UniProtKB-KW"/>
</dbReference>
<evidence type="ECO:0000256" key="7">
    <source>
        <dbReference type="ARBA" id="ARBA00023157"/>
    </source>
</evidence>
<keyword evidence="6" id="KW-0106">Calcium</keyword>
<evidence type="ECO:0000256" key="1">
    <source>
        <dbReference type="ARBA" id="ARBA00006249"/>
    </source>
</evidence>
<dbReference type="EC" id="3.1.1.-" evidence="8"/>
<feature type="signal peptide" evidence="8">
    <location>
        <begin position="1"/>
        <end position="22"/>
    </location>
</feature>
<dbReference type="PANTHER" id="PTHR33938">
    <property type="entry name" value="FERULOYL ESTERASE B-RELATED"/>
    <property type="match status" value="1"/>
</dbReference>
<evidence type="ECO:0000256" key="3">
    <source>
        <dbReference type="ARBA" id="ARBA00022723"/>
    </source>
</evidence>
<evidence type="ECO:0000313" key="11">
    <source>
        <dbReference type="Proteomes" id="UP000294847"/>
    </source>
</evidence>
<dbReference type="VEuPathDB" id="FungiDB:M_BR32_EuGene_00117861"/>
<keyword evidence="2" id="KW-0719">Serine esterase</keyword>
<proteinExistence type="inferred from homology"/>